<name>A0A6M3IZQ5_9ZZZZ</name>
<reference evidence="1" key="1">
    <citation type="submission" date="2020-03" db="EMBL/GenBank/DDBJ databases">
        <title>The deep terrestrial virosphere.</title>
        <authorList>
            <person name="Holmfeldt K."/>
            <person name="Nilsson E."/>
            <person name="Simone D."/>
            <person name="Lopez-Fernandez M."/>
            <person name="Wu X."/>
            <person name="de Brujin I."/>
            <person name="Lundin D."/>
            <person name="Andersson A."/>
            <person name="Bertilsson S."/>
            <person name="Dopson M."/>
        </authorList>
    </citation>
    <scope>NUCLEOTIDE SEQUENCE</scope>
    <source>
        <strain evidence="1">MM415B00778</strain>
    </source>
</reference>
<gene>
    <name evidence="1" type="ORF">MM415B00778_0021</name>
</gene>
<proteinExistence type="predicted"/>
<sequence length="327" mass="37741">MEDELIITSGNGAVYSYNYTNGSMKEIFYSKNDNEYFMGVSKYKDKVIVSSNYVIYILEEYNNAWICNRYLSWELGKGDDPTFQHVKIIGGKLFAPSLVWNCIDIIDLELDDYSLKPSFLYRVSILQTGNRTYYDHINCIFFYKDRYIINSSNLCRNTSSSGIIIADNLWNPINSYEYGYNTYGTCVLDDKLYYLCNFDREINLGSGLAVGKEMVVKAGNYSLRDFSINNDNIFIVGSAILNEHKFDRCGGILIVLDRNFKHLDTIFFPSHGQFMGCMLRNYDLTNEMWNMENLGIENWTVGYTGSGKDKFIKIKKLDTKSKFVGIE</sequence>
<dbReference type="EMBL" id="MT141472">
    <property type="protein sequence ID" value="QJA62487.1"/>
    <property type="molecule type" value="Genomic_DNA"/>
</dbReference>
<evidence type="ECO:0008006" key="2">
    <source>
        <dbReference type="Google" id="ProtNLM"/>
    </source>
</evidence>
<organism evidence="1">
    <name type="scientific">viral metagenome</name>
    <dbReference type="NCBI Taxonomy" id="1070528"/>
    <lineage>
        <taxon>unclassified sequences</taxon>
        <taxon>metagenomes</taxon>
        <taxon>organismal metagenomes</taxon>
    </lineage>
</organism>
<accession>A0A6M3IZQ5</accession>
<dbReference type="AlphaFoldDB" id="A0A6M3IZQ5"/>
<evidence type="ECO:0000313" key="1">
    <source>
        <dbReference type="EMBL" id="QJA62487.1"/>
    </source>
</evidence>
<protein>
    <recommendedName>
        <fullName evidence="2">DUF4915 domain-containing protein</fullName>
    </recommendedName>
</protein>